<organism evidence="1 2">
    <name type="scientific">Phytophthora infestans</name>
    <name type="common">Potato late blight agent</name>
    <name type="synonym">Botrytis infestans</name>
    <dbReference type="NCBI Taxonomy" id="4787"/>
    <lineage>
        <taxon>Eukaryota</taxon>
        <taxon>Sar</taxon>
        <taxon>Stramenopiles</taxon>
        <taxon>Oomycota</taxon>
        <taxon>Peronosporomycetes</taxon>
        <taxon>Peronosporales</taxon>
        <taxon>Peronosporaceae</taxon>
        <taxon>Phytophthora</taxon>
    </lineage>
</organism>
<gene>
    <name evidence="1" type="ORF">GN958_ATG13479</name>
</gene>
<dbReference type="Proteomes" id="UP000704712">
    <property type="component" value="Unassembled WGS sequence"/>
</dbReference>
<proteinExistence type="predicted"/>
<feature type="non-terminal residue" evidence="1">
    <location>
        <position position="182"/>
    </location>
</feature>
<comment type="caution">
    <text evidence="1">The sequence shown here is derived from an EMBL/GenBank/DDBJ whole genome shotgun (WGS) entry which is preliminary data.</text>
</comment>
<reference evidence="1" key="1">
    <citation type="submission" date="2020-03" db="EMBL/GenBank/DDBJ databases">
        <title>Hybrid Assembly of Korean Phytophthora infestans isolates.</title>
        <authorList>
            <person name="Prokchorchik M."/>
            <person name="Lee Y."/>
            <person name="Seo J."/>
            <person name="Cho J.-H."/>
            <person name="Park Y.-E."/>
            <person name="Jang D.-C."/>
            <person name="Im J.-S."/>
            <person name="Choi J.-G."/>
            <person name="Park H.-J."/>
            <person name="Lee G.-B."/>
            <person name="Lee Y.-G."/>
            <person name="Hong S.-Y."/>
            <person name="Cho K."/>
            <person name="Sohn K.H."/>
        </authorList>
    </citation>
    <scope>NUCLEOTIDE SEQUENCE</scope>
    <source>
        <strain evidence="1">KR_2_A2</strain>
    </source>
</reference>
<evidence type="ECO:0000313" key="2">
    <source>
        <dbReference type="Proteomes" id="UP000704712"/>
    </source>
</evidence>
<sequence length="182" mass="21110">ILSHELDGLKRLDILFKRWGSTFRVKVRNKYGRIVYISSFERGYNCTLLRKAFRISEAWLERDLAPDYKSAEAYSVFNGTMDDTESKVMSQMQGKDFTERISFPSSSHQLIDIPMAKVVISYRAHILGDSNIEIPDLIKTNHSVINFKNTDNKCLFFCLAYHLEEKARVHRMISPVKKLVKA</sequence>
<accession>A0A8S9UDK9</accession>
<dbReference type="AlphaFoldDB" id="A0A8S9UDK9"/>
<protein>
    <submittedName>
        <fullName evidence="1">Uncharacterized protein</fullName>
    </submittedName>
</protein>
<dbReference type="EMBL" id="JAACNO010001833">
    <property type="protein sequence ID" value="KAF4137349.1"/>
    <property type="molecule type" value="Genomic_DNA"/>
</dbReference>
<name>A0A8S9UDK9_PHYIN</name>
<feature type="non-terminal residue" evidence="1">
    <location>
        <position position="1"/>
    </location>
</feature>
<evidence type="ECO:0000313" key="1">
    <source>
        <dbReference type="EMBL" id="KAF4137349.1"/>
    </source>
</evidence>